<evidence type="ECO:0000313" key="1">
    <source>
        <dbReference type="EMBL" id="KAI3927786.1"/>
    </source>
</evidence>
<gene>
    <name evidence="1" type="ORF">MKW98_023387</name>
</gene>
<keyword evidence="2" id="KW-1185">Reference proteome</keyword>
<evidence type="ECO:0000313" key="2">
    <source>
        <dbReference type="Proteomes" id="UP001202328"/>
    </source>
</evidence>
<feature type="non-terminal residue" evidence="1">
    <location>
        <position position="1"/>
    </location>
</feature>
<dbReference type="EMBL" id="JAJJMB010007708">
    <property type="protein sequence ID" value="KAI3927786.1"/>
    <property type="molecule type" value="Genomic_DNA"/>
</dbReference>
<name>A0AAD4XN04_9MAGN</name>
<reference evidence="1" key="1">
    <citation type="submission" date="2022-04" db="EMBL/GenBank/DDBJ databases">
        <title>A functionally conserved STORR gene fusion in Papaver species that diverged 16.8 million years ago.</title>
        <authorList>
            <person name="Catania T."/>
        </authorList>
    </citation>
    <scope>NUCLEOTIDE SEQUENCE</scope>
    <source>
        <strain evidence="1">S-188037</strain>
    </source>
</reference>
<comment type="caution">
    <text evidence="1">The sequence shown here is derived from an EMBL/GenBank/DDBJ whole genome shotgun (WGS) entry which is preliminary data.</text>
</comment>
<accession>A0AAD4XN04</accession>
<protein>
    <submittedName>
        <fullName evidence="1">Uncharacterized protein</fullName>
    </submittedName>
</protein>
<organism evidence="1 2">
    <name type="scientific">Papaver atlanticum</name>
    <dbReference type="NCBI Taxonomy" id="357466"/>
    <lineage>
        <taxon>Eukaryota</taxon>
        <taxon>Viridiplantae</taxon>
        <taxon>Streptophyta</taxon>
        <taxon>Embryophyta</taxon>
        <taxon>Tracheophyta</taxon>
        <taxon>Spermatophyta</taxon>
        <taxon>Magnoliopsida</taxon>
        <taxon>Ranunculales</taxon>
        <taxon>Papaveraceae</taxon>
        <taxon>Papaveroideae</taxon>
        <taxon>Papaver</taxon>
    </lineage>
</organism>
<dbReference type="Proteomes" id="UP001202328">
    <property type="component" value="Unassembled WGS sequence"/>
</dbReference>
<proteinExistence type="predicted"/>
<sequence>FTHLIPVIFPYPETLNLKSKNHVSETLNLESKTPNSSYQGVNECVESLYKRRFRSGCNSELPPPQMEIDIAYDVGALQRRVCVKAANSYCSSC</sequence>
<dbReference type="AlphaFoldDB" id="A0AAD4XN04"/>